<dbReference type="InterPro" id="IPR006073">
    <property type="entry name" value="GTP-bd"/>
</dbReference>
<dbReference type="Pfam" id="PF07534">
    <property type="entry name" value="TLD"/>
    <property type="match status" value="1"/>
</dbReference>
<evidence type="ECO:0000259" key="2">
    <source>
        <dbReference type="PROSITE" id="PS51886"/>
    </source>
</evidence>
<dbReference type="PROSITE" id="PS51886">
    <property type="entry name" value="TLDC"/>
    <property type="match status" value="1"/>
</dbReference>
<evidence type="ECO:0000313" key="4">
    <source>
        <dbReference type="Proteomes" id="UP000694620"/>
    </source>
</evidence>
<organism evidence="3 4">
    <name type="scientific">Erpetoichthys calabaricus</name>
    <name type="common">Rope fish</name>
    <name type="synonym">Calamoichthys calabaricus</name>
    <dbReference type="NCBI Taxonomy" id="27687"/>
    <lineage>
        <taxon>Eukaryota</taxon>
        <taxon>Metazoa</taxon>
        <taxon>Chordata</taxon>
        <taxon>Craniata</taxon>
        <taxon>Vertebrata</taxon>
        <taxon>Euteleostomi</taxon>
        <taxon>Actinopterygii</taxon>
        <taxon>Polypteriformes</taxon>
        <taxon>Polypteridae</taxon>
        <taxon>Erpetoichthys</taxon>
    </lineage>
</organism>
<dbReference type="CDD" id="cd00882">
    <property type="entry name" value="Ras_like_GTPase"/>
    <property type="match status" value="1"/>
</dbReference>
<reference evidence="3" key="3">
    <citation type="submission" date="2025-09" db="UniProtKB">
        <authorList>
            <consortium name="Ensembl"/>
        </authorList>
    </citation>
    <scope>IDENTIFICATION</scope>
</reference>
<accession>A0A8C4RHF6</accession>
<proteinExistence type="inferred from homology"/>
<feature type="domain" description="TLDc" evidence="2">
    <location>
        <begin position="1"/>
        <end position="164"/>
    </location>
</feature>
<reference evidence="3" key="1">
    <citation type="submission" date="2021-06" db="EMBL/GenBank/DDBJ databases">
        <authorList>
            <consortium name="Wellcome Sanger Institute Data Sharing"/>
        </authorList>
    </citation>
    <scope>NUCLEOTIDE SEQUENCE [LARGE SCALE GENOMIC DNA]</scope>
</reference>
<dbReference type="SUPFAM" id="SSF52540">
    <property type="entry name" value="P-loop containing nucleoside triphosphate hydrolases"/>
    <property type="match status" value="1"/>
</dbReference>
<dbReference type="SMART" id="SM00584">
    <property type="entry name" value="TLDc"/>
    <property type="match status" value="1"/>
</dbReference>
<dbReference type="AlphaFoldDB" id="A0A8C4RHF6"/>
<dbReference type="Pfam" id="PF01926">
    <property type="entry name" value="MMR_HSR1"/>
    <property type="match status" value="1"/>
</dbReference>
<dbReference type="Proteomes" id="UP000694620">
    <property type="component" value="Chromosome 5"/>
</dbReference>
<dbReference type="Gene3D" id="3.40.50.300">
    <property type="entry name" value="P-loop containing nucleotide triphosphate hydrolases"/>
    <property type="match status" value="1"/>
</dbReference>
<evidence type="ECO:0000256" key="1">
    <source>
        <dbReference type="ARBA" id="ARBA00009243"/>
    </source>
</evidence>
<dbReference type="PANTHER" id="PTHR14241">
    <property type="entry name" value="INTERFERON-INDUCED PROTEIN 44"/>
    <property type="match status" value="1"/>
</dbReference>
<dbReference type="InterPro" id="IPR027417">
    <property type="entry name" value="P-loop_NTPase"/>
</dbReference>
<keyword evidence="4" id="KW-1185">Reference proteome</keyword>
<dbReference type="GO" id="GO:0005525">
    <property type="term" value="F:GTP binding"/>
    <property type="evidence" value="ECO:0007669"/>
    <property type="project" value="InterPro"/>
</dbReference>
<gene>
    <name evidence="3" type="primary">LOC114651616</name>
</gene>
<dbReference type="InterPro" id="IPR006571">
    <property type="entry name" value="TLDc_dom"/>
</dbReference>
<comment type="similarity">
    <text evidence="1">Belongs to the IFI44 family.</text>
</comment>
<protein>
    <submittedName>
        <fullName evidence="3">Interferon-induced protein 44-like</fullName>
    </submittedName>
</protein>
<dbReference type="GeneTree" id="ENSGT00940000163581"/>
<dbReference type="Ensembl" id="ENSECRT00000002146.1">
    <property type="protein sequence ID" value="ENSECRP00000002119.1"/>
    <property type="gene ID" value="ENSECRG00000001471.1"/>
</dbReference>
<dbReference type="PANTHER" id="PTHR14241:SF19">
    <property type="entry name" value="INTERFERON-INDUCED PROTEIN 44-LIKE ISOFORM X1-RELATED"/>
    <property type="match status" value="1"/>
</dbReference>
<evidence type="ECO:0000313" key="3">
    <source>
        <dbReference type="Ensembl" id="ENSECRP00000002119.1"/>
    </source>
</evidence>
<dbReference type="GO" id="GO:0006955">
    <property type="term" value="P:immune response"/>
    <property type="evidence" value="ECO:0007669"/>
    <property type="project" value="TreeGrafter"/>
</dbReference>
<name>A0A8C4RHF6_ERPCA</name>
<sequence length="484" mass="54192">MAQVKSNLSRKEHQLLLSLFDSVSFTLLYKASVHGYSAANFHSKCDNQGPTLTIGYNYSGYIFGGYTCMSYSQSGGYKADNSAFLFYLKNEDKKSEPVRIPVTKAENAIYDVNNRGPDFGTALQFLYNNSAAIYSNPGNSYMFEPLEFCGNDFKLRECEVYRVELVEDLLEKPWRSIQWKAERKKELMNLIMTYKPTVSSVSQVRVLLVGPIGAGKSSFFNSVNSVFRGHVTSQAIAGCAVTSVTKQFRTYSIKAGREGKQLPIVLCDTMGLEESSGAGVCVEDIANIAMGNIPDRYQFNPSAPIHSKTPGCVKSKTIKDKIHCVAFVIDACKIKIMPSKLEDKLLAIREKLNLLGVPQLVLLTKVDEACPLVAEDIRNVYRSRFTERKIQEVGARFGIPVSCIVPIQNYSRELELDDNVNILLLSAIIQMLRFADNYFDDISYEEMNNLDTDSLLENNVNERRSRSAKGKVQISLKQECIGKE</sequence>
<reference evidence="3" key="2">
    <citation type="submission" date="2025-08" db="UniProtKB">
        <authorList>
            <consortium name="Ensembl"/>
        </authorList>
    </citation>
    <scope>IDENTIFICATION</scope>
</reference>